<evidence type="ECO:0000256" key="1">
    <source>
        <dbReference type="ARBA" id="ARBA00006484"/>
    </source>
</evidence>
<dbReference type="FunFam" id="3.40.50.720:FF:000084">
    <property type="entry name" value="Short-chain dehydrogenase reductase"/>
    <property type="match status" value="1"/>
</dbReference>
<dbReference type="Gene3D" id="3.40.50.720">
    <property type="entry name" value="NAD(P)-binding Rossmann-like Domain"/>
    <property type="match status" value="1"/>
</dbReference>
<proteinExistence type="inferred from homology"/>
<evidence type="ECO:0000313" key="4">
    <source>
        <dbReference type="EMBL" id="PXV70380.1"/>
    </source>
</evidence>
<dbReference type="PANTHER" id="PTHR44196">
    <property type="entry name" value="DEHYDROGENASE/REDUCTASE SDR FAMILY MEMBER 7B"/>
    <property type="match status" value="1"/>
</dbReference>
<protein>
    <submittedName>
        <fullName evidence="4">Short-subunit dehydrogenase</fullName>
    </submittedName>
</protein>
<name>A0A318EMF1_9GAMM</name>
<dbReference type="InterPro" id="IPR036291">
    <property type="entry name" value="NAD(P)-bd_dom_sf"/>
</dbReference>
<dbReference type="GO" id="GO:0016491">
    <property type="term" value="F:oxidoreductase activity"/>
    <property type="evidence" value="ECO:0007669"/>
    <property type="project" value="UniProtKB-KW"/>
</dbReference>
<sequence length="275" mass="29320">MSAQRIFITGGASGLGRALAECYARAGWRVCVGDIDDAAGSETAGALAQLGGDAHYLHCDVTRDADFEAAAAWLREHWGGVDVVVNNAGVAAAGGIAEMPMQDWLWSVDINLLGVVRGCRTFTPLLRAQGGGHLVNIASMAGLIHAPMMAAYNATKAGVVALSETLKIELAPDRIDVSVVCPGFFRTGIARNMRATGADVKHITHKLVDRAKTGADETARQIFDGVARGDFHILTHADGRMAWRIKRHAPYRWYAALMARQTRGMMRPRGAGTGA</sequence>
<dbReference type="NCBIfam" id="NF004196">
    <property type="entry name" value="PRK05650.1"/>
    <property type="match status" value="1"/>
</dbReference>
<keyword evidence="5" id="KW-1185">Reference proteome</keyword>
<comment type="similarity">
    <text evidence="1 3">Belongs to the short-chain dehydrogenases/reductases (SDR) family.</text>
</comment>
<dbReference type="PANTHER" id="PTHR44196:SF1">
    <property type="entry name" value="DEHYDROGENASE_REDUCTASE SDR FAMILY MEMBER 7B"/>
    <property type="match status" value="1"/>
</dbReference>
<dbReference type="AlphaFoldDB" id="A0A318EMF1"/>
<dbReference type="OrthoDB" id="4690547at2"/>
<dbReference type="EMBL" id="QICN01000002">
    <property type="protein sequence ID" value="PXV70380.1"/>
    <property type="molecule type" value="Genomic_DNA"/>
</dbReference>
<dbReference type="Pfam" id="PF00106">
    <property type="entry name" value="adh_short"/>
    <property type="match status" value="1"/>
</dbReference>
<comment type="caution">
    <text evidence="4">The sequence shown here is derived from an EMBL/GenBank/DDBJ whole genome shotgun (WGS) entry which is preliminary data.</text>
</comment>
<organism evidence="4 5">
    <name type="scientific">Sinimarinibacterium flocculans</name>
    <dbReference type="NCBI Taxonomy" id="985250"/>
    <lineage>
        <taxon>Bacteria</taxon>
        <taxon>Pseudomonadati</taxon>
        <taxon>Pseudomonadota</taxon>
        <taxon>Gammaproteobacteria</taxon>
        <taxon>Nevskiales</taxon>
        <taxon>Nevskiaceae</taxon>
        <taxon>Sinimarinibacterium</taxon>
    </lineage>
</organism>
<dbReference type="InterPro" id="IPR002347">
    <property type="entry name" value="SDR_fam"/>
</dbReference>
<dbReference type="RefSeq" id="WP_110264048.1">
    <property type="nucleotide sequence ID" value="NZ_CAWNXA010000002.1"/>
</dbReference>
<reference evidence="4 5" key="1">
    <citation type="submission" date="2018-04" db="EMBL/GenBank/DDBJ databases">
        <title>Genomic Encyclopedia of Type Strains, Phase IV (KMG-IV): sequencing the most valuable type-strain genomes for metagenomic binning, comparative biology and taxonomic classification.</title>
        <authorList>
            <person name="Goeker M."/>
        </authorList>
    </citation>
    <scope>NUCLEOTIDE SEQUENCE [LARGE SCALE GENOMIC DNA]</scope>
    <source>
        <strain evidence="4 5">DSM 104150</strain>
    </source>
</reference>
<dbReference type="PRINTS" id="PR00080">
    <property type="entry name" value="SDRFAMILY"/>
</dbReference>
<evidence type="ECO:0000256" key="3">
    <source>
        <dbReference type="RuleBase" id="RU000363"/>
    </source>
</evidence>
<evidence type="ECO:0000256" key="2">
    <source>
        <dbReference type="ARBA" id="ARBA00023002"/>
    </source>
</evidence>
<evidence type="ECO:0000313" key="5">
    <source>
        <dbReference type="Proteomes" id="UP000248330"/>
    </source>
</evidence>
<gene>
    <name evidence="4" type="ORF">C8D93_102232</name>
</gene>
<dbReference type="PRINTS" id="PR00081">
    <property type="entry name" value="GDHRDH"/>
</dbReference>
<dbReference type="GO" id="GO:0016020">
    <property type="term" value="C:membrane"/>
    <property type="evidence" value="ECO:0007669"/>
    <property type="project" value="TreeGrafter"/>
</dbReference>
<keyword evidence="2" id="KW-0560">Oxidoreductase</keyword>
<accession>A0A318EMF1</accession>
<dbReference type="SUPFAM" id="SSF51735">
    <property type="entry name" value="NAD(P)-binding Rossmann-fold domains"/>
    <property type="match status" value="1"/>
</dbReference>
<dbReference type="CDD" id="cd05233">
    <property type="entry name" value="SDR_c"/>
    <property type="match status" value="1"/>
</dbReference>
<dbReference type="Proteomes" id="UP000248330">
    <property type="component" value="Unassembled WGS sequence"/>
</dbReference>